<keyword evidence="1" id="KW-0808">Transferase</keyword>
<comment type="caution">
    <text evidence="4">The sequence shown here is derived from an EMBL/GenBank/DDBJ whole genome shotgun (WGS) entry which is preliminary data.</text>
</comment>
<dbReference type="RefSeq" id="WP_057781084.1">
    <property type="nucleotide sequence ID" value="NZ_AYYY01000066.1"/>
</dbReference>
<dbReference type="PATRIC" id="fig|1423813.3.peg.777"/>
<dbReference type="Gene3D" id="3.40.50.2000">
    <property type="entry name" value="Glycogen Phosphorylase B"/>
    <property type="match status" value="2"/>
</dbReference>
<name>A0A0R1ZZS0_9LACO</name>
<evidence type="ECO:0000259" key="2">
    <source>
        <dbReference type="Pfam" id="PF26334"/>
    </source>
</evidence>
<dbReference type="PIRSF" id="PIRSF007023">
    <property type="entry name" value="UDP-Galf_transf"/>
    <property type="match status" value="1"/>
</dbReference>
<gene>
    <name evidence="4" type="ORF">FC26_GL000767</name>
</gene>
<dbReference type="STRING" id="1423813.FC26_GL000767"/>
<dbReference type="Proteomes" id="UP000051733">
    <property type="component" value="Unassembled WGS sequence"/>
</dbReference>
<accession>A0A0R1ZZS0</accession>
<dbReference type="InterPro" id="IPR058592">
    <property type="entry name" value="Gtf3_C"/>
</dbReference>
<reference evidence="4 5" key="1">
    <citation type="journal article" date="2015" name="Genome Announc.">
        <title>Expanding the biotechnology potential of lactobacilli through comparative genomics of 213 strains and associated genera.</title>
        <authorList>
            <person name="Sun Z."/>
            <person name="Harris H.M."/>
            <person name="McCann A."/>
            <person name="Guo C."/>
            <person name="Argimon S."/>
            <person name="Zhang W."/>
            <person name="Yang X."/>
            <person name="Jeffery I.B."/>
            <person name="Cooney J.C."/>
            <person name="Kagawa T.F."/>
            <person name="Liu W."/>
            <person name="Song Y."/>
            <person name="Salvetti E."/>
            <person name="Wrobel A."/>
            <person name="Rasinkangas P."/>
            <person name="Parkhill J."/>
            <person name="Rea M.C."/>
            <person name="O'Sullivan O."/>
            <person name="Ritari J."/>
            <person name="Douillard F.P."/>
            <person name="Paul Ross R."/>
            <person name="Yang R."/>
            <person name="Briner A.E."/>
            <person name="Felis G.E."/>
            <person name="de Vos W.M."/>
            <person name="Barrangou R."/>
            <person name="Klaenhammer T.R."/>
            <person name="Caufield P.W."/>
            <person name="Cui Y."/>
            <person name="Zhang H."/>
            <person name="O'Toole P.W."/>
        </authorList>
    </citation>
    <scope>NUCLEOTIDE SEQUENCE [LARGE SCALE GENOMIC DNA]</scope>
    <source>
        <strain evidence="4 5">DSM 20634</strain>
    </source>
</reference>
<feature type="domain" description="Glucosyltransferase 3-like C-terminal" evidence="3">
    <location>
        <begin position="181"/>
        <end position="339"/>
    </location>
</feature>
<protein>
    <recommendedName>
        <fullName evidence="6">Beta-1,6-galactofuranosyltransferase</fullName>
    </recommendedName>
</protein>
<organism evidence="4 5">
    <name type="scientific">Paucilactobacillus vaccinostercus DSM 20634</name>
    <dbReference type="NCBI Taxonomy" id="1423813"/>
    <lineage>
        <taxon>Bacteria</taxon>
        <taxon>Bacillati</taxon>
        <taxon>Bacillota</taxon>
        <taxon>Bacilli</taxon>
        <taxon>Lactobacillales</taxon>
        <taxon>Lactobacillaceae</taxon>
        <taxon>Paucilactobacillus</taxon>
    </lineage>
</organism>
<keyword evidence="5" id="KW-1185">Reference proteome</keyword>
<dbReference type="AlphaFoldDB" id="A0A0R1ZZS0"/>
<dbReference type="OrthoDB" id="9790931at2"/>
<feature type="domain" description="Glucosyltransferase 3-like N-terminal" evidence="2">
    <location>
        <begin position="2"/>
        <end position="159"/>
    </location>
</feature>
<sequence>MTYWVTKVDENEAASSYQSGIIANNMAAESISQVGFRKLHYPRLYAQELNDMGAGGRREKLEAILNVVLPGDVVIVQYPLWTSEVQFEMEFIDYLKNERHAKTVALVWDIISWIHDASDRDYSGDASLWLLNKYDLVIAANEKMARHMAEAGGVTTPKIGMGLSDFVYHGPKPKQTFKKQLYYVSSSVDPAMVAEYKSQIPINFIGPNNQQGQLPSYIKMLGQMSSNDIPCQLDGGFGLLYYPMAGYYKGMNNYGHYNNPMKLSLYLAAGLPIITMPHTAHSGWIKDRGVGIVIDSIGDIDKVMNKLTEADYNQMVANVRPWQEAVTSGFFAKQAALEAIRYLELGFDDQIVETGGGGQ</sequence>
<proteinExistence type="predicted"/>
<evidence type="ECO:0000313" key="5">
    <source>
        <dbReference type="Proteomes" id="UP000051733"/>
    </source>
</evidence>
<evidence type="ECO:0000313" key="4">
    <source>
        <dbReference type="EMBL" id="KRM60337.1"/>
    </source>
</evidence>
<dbReference type="InterPro" id="IPR058591">
    <property type="entry name" value="Gtf3_N"/>
</dbReference>
<dbReference type="Pfam" id="PF26337">
    <property type="entry name" value="Gtf3_C"/>
    <property type="match status" value="1"/>
</dbReference>
<dbReference type="Pfam" id="PF26334">
    <property type="entry name" value="Gtf3_N"/>
    <property type="match status" value="1"/>
</dbReference>
<evidence type="ECO:0008006" key="6">
    <source>
        <dbReference type="Google" id="ProtNLM"/>
    </source>
</evidence>
<evidence type="ECO:0000259" key="3">
    <source>
        <dbReference type="Pfam" id="PF26337"/>
    </source>
</evidence>
<evidence type="ECO:0000256" key="1">
    <source>
        <dbReference type="ARBA" id="ARBA00022679"/>
    </source>
</evidence>
<dbReference type="EMBL" id="AYYY01000066">
    <property type="protein sequence ID" value="KRM60337.1"/>
    <property type="molecule type" value="Genomic_DNA"/>
</dbReference>